<comment type="caution">
    <text evidence="3">The sequence shown here is derived from an EMBL/GenBank/DDBJ whole genome shotgun (WGS) entry which is preliminary data.</text>
</comment>
<evidence type="ECO:0000313" key="4">
    <source>
        <dbReference type="Proteomes" id="UP000295733"/>
    </source>
</evidence>
<dbReference type="Pfam" id="PF01939">
    <property type="entry name" value="NucS_C"/>
    <property type="match status" value="1"/>
</dbReference>
<dbReference type="GO" id="GO:0004519">
    <property type="term" value="F:endonuclease activity"/>
    <property type="evidence" value="ECO:0007669"/>
    <property type="project" value="InterPro"/>
</dbReference>
<keyword evidence="1" id="KW-0238">DNA-binding</keyword>
<sequence length="286" mass="32457">MKNPKYTEATIRDHIAADLDMVESGLSLVDTESHLPNKQGASGFLDIFARDAAGKLVIIEIKRTDAAAREAIQELYKYVALLRDKFLVKNTDIRLILLSVEWHELATPYAEFAASAPFEVDAGTITLDADGKPVEIRPMTQGALTSERKIGVRHILWGFPDETTAAEAVELIARRVKRFGLTDFVLIQSRATKPVLGGRTFLYFAQRELRFEEYMELIEASFDEGQLEEFRESVADLTELEDRVAEASDAVWRLYEPPRVYRRVKHSKDEPYDEAEIHPRLSVRTA</sequence>
<dbReference type="GO" id="GO:0003677">
    <property type="term" value="F:DNA binding"/>
    <property type="evidence" value="ECO:0007669"/>
    <property type="project" value="UniProtKB-KW"/>
</dbReference>
<evidence type="ECO:0000313" key="3">
    <source>
        <dbReference type="EMBL" id="TCP19964.1"/>
    </source>
</evidence>
<evidence type="ECO:0000256" key="1">
    <source>
        <dbReference type="ARBA" id="ARBA00023125"/>
    </source>
</evidence>
<dbReference type="Proteomes" id="UP000295733">
    <property type="component" value="Unassembled WGS sequence"/>
</dbReference>
<dbReference type="InterPro" id="IPR011856">
    <property type="entry name" value="tRNA_endonuc-like_dom_sf"/>
</dbReference>
<feature type="domain" description="Endonuclease NucS C-terminal" evidence="2">
    <location>
        <begin position="8"/>
        <end position="88"/>
    </location>
</feature>
<proteinExistence type="predicted"/>
<dbReference type="EMBL" id="SLXL01000024">
    <property type="protein sequence ID" value="TCP19964.1"/>
    <property type="molecule type" value="Genomic_DNA"/>
</dbReference>
<evidence type="ECO:0000259" key="2">
    <source>
        <dbReference type="Pfam" id="PF01939"/>
    </source>
</evidence>
<dbReference type="OrthoDB" id="8477544at2"/>
<protein>
    <submittedName>
        <fullName evidence="3">Uncharacterized protein DUF91</fullName>
    </submittedName>
</protein>
<feature type="non-terminal residue" evidence="3">
    <location>
        <position position="286"/>
    </location>
</feature>
<dbReference type="PANTHER" id="PTHR38814:SF1">
    <property type="entry name" value="ENDONUCLEASE NUCS"/>
    <property type="match status" value="1"/>
</dbReference>
<accession>A0A4R2NFT9</accession>
<dbReference type="InterPro" id="IPR002793">
    <property type="entry name" value="Endonuclease_NucS"/>
</dbReference>
<organism evidence="3 4">
    <name type="scientific">Rhodovulum adriaticum</name>
    <name type="common">Rhodopseudomonas adriatica</name>
    <dbReference type="NCBI Taxonomy" id="35804"/>
    <lineage>
        <taxon>Bacteria</taxon>
        <taxon>Pseudomonadati</taxon>
        <taxon>Pseudomonadota</taxon>
        <taxon>Alphaproteobacteria</taxon>
        <taxon>Rhodobacterales</taxon>
        <taxon>Paracoccaceae</taxon>
        <taxon>Rhodovulum</taxon>
    </lineage>
</organism>
<dbReference type="InterPro" id="IPR048301">
    <property type="entry name" value="NucS_C"/>
</dbReference>
<dbReference type="AlphaFoldDB" id="A0A4R2NFT9"/>
<dbReference type="RefSeq" id="WP_132605815.1">
    <property type="nucleotide sequence ID" value="NZ_NRRP01000058.1"/>
</dbReference>
<dbReference type="Gene3D" id="3.40.1350.10">
    <property type="match status" value="1"/>
</dbReference>
<reference evidence="3 4" key="1">
    <citation type="submission" date="2019-03" db="EMBL/GenBank/DDBJ databases">
        <title>Genomic Encyclopedia of Type Strains, Phase IV (KMG-IV): sequencing the most valuable type-strain genomes for metagenomic binning, comparative biology and taxonomic classification.</title>
        <authorList>
            <person name="Goeker M."/>
        </authorList>
    </citation>
    <scope>NUCLEOTIDE SEQUENCE [LARGE SCALE GENOMIC DNA]</scope>
    <source>
        <strain evidence="3 4">DSM 2781</strain>
    </source>
</reference>
<keyword evidence="4" id="KW-1185">Reference proteome</keyword>
<dbReference type="PANTHER" id="PTHR38814">
    <property type="entry name" value="ENDONUCLEASE NUCS"/>
    <property type="match status" value="1"/>
</dbReference>
<name>A0A4R2NFT9_RHOAD</name>
<gene>
    <name evidence="3" type="ORF">EV656_12414</name>
</gene>